<protein>
    <submittedName>
        <fullName evidence="5">Threonine dehydratase</fullName>
        <ecNumber evidence="5">4.3.1.19</ecNumber>
    </submittedName>
</protein>
<dbReference type="Gene3D" id="3.40.50.1100">
    <property type="match status" value="2"/>
</dbReference>
<gene>
    <name evidence="5" type="ORF">NUH88_07435</name>
</gene>
<dbReference type="Proteomes" id="UP001060336">
    <property type="component" value="Chromosome"/>
</dbReference>
<dbReference type="GO" id="GO:0003941">
    <property type="term" value="F:L-serine ammonia-lyase activity"/>
    <property type="evidence" value="ECO:0007669"/>
    <property type="project" value="TreeGrafter"/>
</dbReference>
<reference evidence="5" key="1">
    <citation type="submission" date="2022-08" db="EMBL/GenBank/DDBJ databases">
        <title>Nisaea acidiphila sp. nov., isolated from a marine algal debris and emended description of the genus Nisaea Urios et al. 2008.</title>
        <authorList>
            <person name="Kwon K."/>
        </authorList>
    </citation>
    <scope>NUCLEOTIDE SEQUENCE</scope>
    <source>
        <strain evidence="5">MEBiC11861</strain>
    </source>
</reference>
<evidence type="ECO:0000256" key="1">
    <source>
        <dbReference type="ARBA" id="ARBA00001933"/>
    </source>
</evidence>
<feature type="domain" description="Tryptophan synthase beta chain-like PALP" evidence="4">
    <location>
        <begin position="21"/>
        <end position="306"/>
    </location>
</feature>
<evidence type="ECO:0000256" key="2">
    <source>
        <dbReference type="ARBA" id="ARBA00022898"/>
    </source>
</evidence>
<dbReference type="InterPro" id="IPR001926">
    <property type="entry name" value="TrpB-like_PALP"/>
</dbReference>
<evidence type="ECO:0000313" key="5">
    <source>
        <dbReference type="EMBL" id="UUX51520.1"/>
    </source>
</evidence>
<dbReference type="Pfam" id="PF00291">
    <property type="entry name" value="PALP"/>
    <property type="match status" value="1"/>
</dbReference>
<dbReference type="KEGG" id="naci:NUH88_07435"/>
<proteinExistence type="predicted"/>
<keyword evidence="6" id="KW-1185">Reference proteome</keyword>
<dbReference type="EMBL" id="CP102480">
    <property type="protein sequence ID" value="UUX51520.1"/>
    <property type="molecule type" value="Genomic_DNA"/>
</dbReference>
<dbReference type="SUPFAM" id="SSF53686">
    <property type="entry name" value="Tryptophan synthase beta subunit-like PLP-dependent enzymes"/>
    <property type="match status" value="1"/>
</dbReference>
<dbReference type="AlphaFoldDB" id="A0A9J7AW37"/>
<comment type="cofactor">
    <cofactor evidence="1">
        <name>pyridoxal 5'-phosphate</name>
        <dbReference type="ChEBI" id="CHEBI:597326"/>
    </cofactor>
</comment>
<dbReference type="RefSeq" id="WP_257771058.1">
    <property type="nucleotide sequence ID" value="NZ_CP102480.1"/>
</dbReference>
<dbReference type="GO" id="GO:0009097">
    <property type="term" value="P:isoleucine biosynthetic process"/>
    <property type="evidence" value="ECO:0007669"/>
    <property type="project" value="TreeGrafter"/>
</dbReference>
<organism evidence="5 6">
    <name type="scientific">Nisaea acidiphila</name>
    <dbReference type="NCBI Taxonomy" id="1862145"/>
    <lineage>
        <taxon>Bacteria</taxon>
        <taxon>Pseudomonadati</taxon>
        <taxon>Pseudomonadota</taxon>
        <taxon>Alphaproteobacteria</taxon>
        <taxon>Rhodospirillales</taxon>
        <taxon>Thalassobaculaceae</taxon>
        <taxon>Nisaea</taxon>
    </lineage>
</organism>
<dbReference type="InterPro" id="IPR036052">
    <property type="entry name" value="TrpB-like_PALP_sf"/>
</dbReference>
<dbReference type="EC" id="4.3.1.19" evidence="5"/>
<dbReference type="GO" id="GO:0004794">
    <property type="term" value="F:threonine deaminase activity"/>
    <property type="evidence" value="ECO:0007669"/>
    <property type="project" value="UniProtKB-EC"/>
</dbReference>
<dbReference type="GO" id="GO:0006567">
    <property type="term" value="P:L-threonine catabolic process"/>
    <property type="evidence" value="ECO:0007669"/>
    <property type="project" value="TreeGrafter"/>
</dbReference>
<dbReference type="InterPro" id="IPR050147">
    <property type="entry name" value="Ser/Thr_Dehydratase"/>
</dbReference>
<name>A0A9J7AW37_9PROT</name>
<accession>A0A9J7AW37</accession>
<keyword evidence="3 5" id="KW-0456">Lyase</keyword>
<evidence type="ECO:0000256" key="3">
    <source>
        <dbReference type="ARBA" id="ARBA00023239"/>
    </source>
</evidence>
<evidence type="ECO:0000259" key="4">
    <source>
        <dbReference type="Pfam" id="PF00291"/>
    </source>
</evidence>
<dbReference type="PANTHER" id="PTHR48078">
    <property type="entry name" value="THREONINE DEHYDRATASE, MITOCHONDRIAL-RELATED"/>
    <property type="match status" value="1"/>
</dbReference>
<dbReference type="GO" id="GO:0006565">
    <property type="term" value="P:L-serine catabolic process"/>
    <property type="evidence" value="ECO:0007669"/>
    <property type="project" value="TreeGrafter"/>
</dbReference>
<evidence type="ECO:0000313" key="6">
    <source>
        <dbReference type="Proteomes" id="UP001060336"/>
    </source>
</evidence>
<dbReference type="NCBIfam" id="NF004771">
    <property type="entry name" value="PRK06110.1"/>
    <property type="match status" value="1"/>
</dbReference>
<dbReference type="CDD" id="cd01562">
    <property type="entry name" value="Thr-dehyd"/>
    <property type="match status" value="1"/>
</dbReference>
<keyword evidence="2" id="KW-0663">Pyridoxal phosphate</keyword>
<sequence>MAISFTRQQLEDAADLVHSVVPPTPQHHWPLLSARAGAEIRVKHENHTPLGAFKVRGGLVYIDGLKRRMPDCPGVITATRGNHGQSVAFAASRAGLRPVIVVPHGNSVEKNAAMRALGAELIEHGSDFQDAFEHAVALSEKEGLHLLPSYHEDLIRGVASYGLELLTACPDLERVYVPIGLGSGISGVISARDALGLKTEVIGVVSENAAAYALSFEQKKPVSTNSADTFADGVACRVPVPAAVELICKGAERIVTVSEAEIRAAMRHYFTDTHNIAEGAGAVPLAGCLKEAAANKGKKIGVVLTGGNVDREVYQEVLMEADKLREAAQ</sequence>
<dbReference type="PANTHER" id="PTHR48078:SF7">
    <property type="entry name" value="BLL6502 PROTEIN"/>
    <property type="match status" value="1"/>
</dbReference>